<evidence type="ECO:0000256" key="1">
    <source>
        <dbReference type="ARBA" id="ARBA00009023"/>
    </source>
</evidence>
<evidence type="ECO:0000256" key="2">
    <source>
        <dbReference type="ARBA" id="ARBA00022448"/>
    </source>
</evidence>
<comment type="similarity">
    <text evidence="1">Belongs to the bacterial solute-binding protein 7 family.</text>
</comment>
<evidence type="ECO:0000313" key="7">
    <source>
        <dbReference type="Proteomes" id="UP000661435"/>
    </source>
</evidence>
<evidence type="ECO:0000313" key="6">
    <source>
        <dbReference type="EMBL" id="MBC5735293.1"/>
    </source>
</evidence>
<evidence type="ECO:0000256" key="3">
    <source>
        <dbReference type="ARBA" id="ARBA00022729"/>
    </source>
</evidence>
<accession>A0A8J6JFU6</accession>
<dbReference type="Pfam" id="PF03480">
    <property type="entry name" value="DctP"/>
    <property type="match status" value="1"/>
</dbReference>
<keyword evidence="3 5" id="KW-0732">Signal</keyword>
<dbReference type="GO" id="GO:0030288">
    <property type="term" value="C:outer membrane-bounded periplasmic space"/>
    <property type="evidence" value="ECO:0007669"/>
    <property type="project" value="InterPro"/>
</dbReference>
<dbReference type="Proteomes" id="UP000661435">
    <property type="component" value="Unassembled WGS sequence"/>
</dbReference>
<dbReference type="Gene3D" id="3.40.190.170">
    <property type="entry name" value="Bacterial extracellular solute-binding protein, family 7"/>
    <property type="match status" value="1"/>
</dbReference>
<dbReference type="PANTHER" id="PTHR33376">
    <property type="match status" value="1"/>
</dbReference>
<name>A0A8J6JFU6_9FIRM</name>
<feature type="signal peptide" evidence="5">
    <location>
        <begin position="1"/>
        <end position="18"/>
    </location>
</feature>
<dbReference type="InterPro" id="IPR004682">
    <property type="entry name" value="TRAP_DctP"/>
</dbReference>
<dbReference type="InterPro" id="IPR018389">
    <property type="entry name" value="DctP_fam"/>
</dbReference>
<dbReference type="PIRSF" id="PIRSF006470">
    <property type="entry name" value="DctB"/>
    <property type="match status" value="1"/>
</dbReference>
<dbReference type="AlphaFoldDB" id="A0A8J6JFU6"/>
<comment type="caution">
    <text evidence="6">The sequence shown here is derived from an EMBL/GenBank/DDBJ whole genome shotgun (WGS) entry which is preliminary data.</text>
</comment>
<dbReference type="GO" id="GO:0055085">
    <property type="term" value="P:transmembrane transport"/>
    <property type="evidence" value="ECO:0007669"/>
    <property type="project" value="InterPro"/>
</dbReference>
<reference evidence="6" key="1">
    <citation type="submission" date="2020-08" db="EMBL/GenBank/DDBJ databases">
        <title>Genome public.</title>
        <authorList>
            <person name="Liu C."/>
            <person name="Sun Q."/>
        </authorList>
    </citation>
    <scope>NUCLEOTIDE SEQUENCE</scope>
    <source>
        <strain evidence="6">NSJ-51</strain>
    </source>
</reference>
<dbReference type="InterPro" id="IPR038404">
    <property type="entry name" value="TRAP_DctP_sf"/>
</dbReference>
<keyword evidence="7" id="KW-1185">Reference proteome</keyword>
<gene>
    <name evidence="6" type="ORF">H8S57_16485</name>
</gene>
<dbReference type="RefSeq" id="WP_186909055.1">
    <property type="nucleotide sequence ID" value="NZ_JACOPP010000056.1"/>
</dbReference>
<dbReference type="NCBIfam" id="TIGR00787">
    <property type="entry name" value="dctP"/>
    <property type="match status" value="1"/>
</dbReference>
<dbReference type="PROSITE" id="PS51257">
    <property type="entry name" value="PROKAR_LIPOPROTEIN"/>
    <property type="match status" value="1"/>
</dbReference>
<dbReference type="EMBL" id="JACOPP010000056">
    <property type="protein sequence ID" value="MBC5735293.1"/>
    <property type="molecule type" value="Genomic_DNA"/>
</dbReference>
<feature type="compositionally biased region" description="Polar residues" evidence="4">
    <location>
        <begin position="39"/>
        <end position="48"/>
    </location>
</feature>
<evidence type="ECO:0000256" key="4">
    <source>
        <dbReference type="SAM" id="MobiDB-lite"/>
    </source>
</evidence>
<feature type="chain" id="PRO_5039654848" evidence="5">
    <location>
        <begin position="19"/>
        <end position="357"/>
    </location>
</feature>
<keyword evidence="2" id="KW-0813">Transport</keyword>
<sequence length="357" mass="38832">MKKAIALFLALSMVISLAACSGGSQGTSGNTTPPTNSGAPSNDTISPSDGPTYHWQVGNVLAADQPWDLGLVKFAELLNEYSGGRMELTVQSGGVLGSEIAMLESVQMGTLDFSICSTPSMSGFVDSQNYFDLPYLFQSVEDAWAIMDDWLAADRCAALEGSGFKGLGYFENGTYMVGSNVRIEHPEDMQGVRVRSHSSNLQSDSFAAIGAMPLSVAWGDTYTSLQQHTIDAVSGTTLTNMYGGKFYEQVKYITMTNHHFIPSLVVMNEDLWNSLSSEDQEIVQKAFNEAVVYQREIAFEYAETYKNNIVDSGVEIIDVDTAEWAEAMSSVYDKYVGTVGIDADMITRIQEAEAALQ</sequence>
<evidence type="ECO:0000256" key="5">
    <source>
        <dbReference type="SAM" id="SignalP"/>
    </source>
</evidence>
<proteinExistence type="inferred from homology"/>
<dbReference type="PANTHER" id="PTHR33376:SF7">
    <property type="entry name" value="C4-DICARBOXYLATE-BINDING PROTEIN DCTB"/>
    <property type="match status" value="1"/>
</dbReference>
<protein>
    <submittedName>
        <fullName evidence="6">TRAP transporter substrate-binding protein</fullName>
    </submittedName>
</protein>
<dbReference type="NCBIfam" id="NF037995">
    <property type="entry name" value="TRAP_S1"/>
    <property type="match status" value="1"/>
</dbReference>
<organism evidence="6 7">
    <name type="scientific">Lawsonibacter hominis</name>
    <dbReference type="NCBI Taxonomy" id="2763053"/>
    <lineage>
        <taxon>Bacteria</taxon>
        <taxon>Bacillati</taxon>
        <taxon>Bacillota</taxon>
        <taxon>Clostridia</taxon>
        <taxon>Eubacteriales</taxon>
        <taxon>Oscillospiraceae</taxon>
        <taxon>Lawsonibacter</taxon>
    </lineage>
</organism>
<feature type="compositionally biased region" description="Low complexity" evidence="4">
    <location>
        <begin position="27"/>
        <end position="38"/>
    </location>
</feature>
<dbReference type="CDD" id="cd13603">
    <property type="entry name" value="PBP2_TRAP_Siap_TeaA_like"/>
    <property type="match status" value="1"/>
</dbReference>
<feature type="region of interest" description="Disordered" evidence="4">
    <location>
        <begin position="24"/>
        <end position="48"/>
    </location>
</feature>